<keyword evidence="6" id="KW-0175">Coiled coil</keyword>
<evidence type="ECO:0000256" key="6">
    <source>
        <dbReference type="SAM" id="Coils"/>
    </source>
</evidence>
<keyword evidence="10" id="KW-1185">Reference proteome</keyword>
<dbReference type="InterPro" id="IPR036890">
    <property type="entry name" value="HATPase_C_sf"/>
</dbReference>
<keyword evidence="7" id="KW-1133">Transmembrane helix</keyword>
<dbReference type="Gene3D" id="1.20.5.1930">
    <property type="match status" value="1"/>
</dbReference>
<dbReference type="PANTHER" id="PTHR24421:SF63">
    <property type="entry name" value="SENSOR HISTIDINE KINASE DESK"/>
    <property type="match status" value="1"/>
</dbReference>
<evidence type="ECO:0000256" key="5">
    <source>
        <dbReference type="ARBA" id="ARBA00023012"/>
    </source>
</evidence>
<evidence type="ECO:0000256" key="3">
    <source>
        <dbReference type="ARBA" id="ARBA00022679"/>
    </source>
</evidence>
<dbReference type="EMBL" id="JBEPLN010000001">
    <property type="protein sequence ID" value="MET3633378.1"/>
    <property type="molecule type" value="Genomic_DNA"/>
</dbReference>
<dbReference type="SUPFAM" id="SSF55874">
    <property type="entry name" value="ATPase domain of HSP90 chaperone/DNA topoisomerase II/histidine kinase"/>
    <property type="match status" value="1"/>
</dbReference>
<feature type="transmembrane region" description="Helical" evidence="7">
    <location>
        <begin position="62"/>
        <end position="87"/>
    </location>
</feature>
<feature type="transmembrane region" description="Helical" evidence="7">
    <location>
        <begin position="99"/>
        <end position="119"/>
    </location>
</feature>
<feature type="transmembrane region" description="Helical" evidence="7">
    <location>
        <begin position="30"/>
        <end position="50"/>
    </location>
</feature>
<keyword evidence="4 9" id="KW-0418">Kinase</keyword>
<dbReference type="PANTHER" id="PTHR24421">
    <property type="entry name" value="NITRATE/NITRITE SENSOR PROTEIN NARX-RELATED"/>
    <property type="match status" value="1"/>
</dbReference>
<keyword evidence="5" id="KW-0902">Two-component regulatory system</keyword>
<feature type="coiled-coil region" evidence="6">
    <location>
        <begin position="320"/>
        <end position="347"/>
    </location>
</feature>
<evidence type="ECO:0000313" key="9">
    <source>
        <dbReference type="EMBL" id="MET3633378.1"/>
    </source>
</evidence>
<proteinExistence type="predicted"/>
<keyword evidence="3 9" id="KW-0808">Transferase</keyword>
<evidence type="ECO:0000256" key="7">
    <source>
        <dbReference type="SAM" id="Phobius"/>
    </source>
</evidence>
<protein>
    <recommendedName>
        <fullName evidence="2">histidine kinase</fullName>
        <ecNumber evidence="2">2.7.13.3</ecNumber>
    </recommendedName>
</protein>
<dbReference type="GO" id="GO:0004673">
    <property type="term" value="F:protein histidine kinase activity"/>
    <property type="evidence" value="ECO:0007669"/>
    <property type="project" value="UniProtKB-EC"/>
</dbReference>
<dbReference type="InterPro" id="IPR050482">
    <property type="entry name" value="Sensor_HK_TwoCompSys"/>
</dbReference>
<dbReference type="EC" id="2.7.13.3" evidence="2"/>
<evidence type="ECO:0000313" key="10">
    <source>
        <dbReference type="Proteomes" id="UP001549037"/>
    </source>
</evidence>
<dbReference type="RefSeq" id="WP_354366910.1">
    <property type="nucleotide sequence ID" value="NZ_JBEPLN010000001.1"/>
</dbReference>
<organism evidence="9 10">
    <name type="scientific">Streptococcus porcorum</name>
    <dbReference type="NCBI Taxonomy" id="701526"/>
    <lineage>
        <taxon>Bacteria</taxon>
        <taxon>Bacillati</taxon>
        <taxon>Bacillota</taxon>
        <taxon>Bacilli</taxon>
        <taxon>Lactobacillales</taxon>
        <taxon>Streptococcaceae</taxon>
        <taxon>Streptococcus</taxon>
    </lineage>
</organism>
<keyword evidence="7" id="KW-0812">Transmembrane</keyword>
<name>A0ABV2JDQ0_9STRE</name>
<feature type="domain" description="Signal transduction histidine kinase subgroup 3 dimerisation and phosphoacceptor" evidence="8">
    <location>
        <begin position="172"/>
        <end position="236"/>
    </location>
</feature>
<comment type="caution">
    <text evidence="9">The sequence shown here is derived from an EMBL/GenBank/DDBJ whole genome shotgun (WGS) entry which is preliminary data.</text>
</comment>
<evidence type="ECO:0000256" key="4">
    <source>
        <dbReference type="ARBA" id="ARBA00022777"/>
    </source>
</evidence>
<dbReference type="Proteomes" id="UP001549037">
    <property type="component" value="Unassembled WGS sequence"/>
</dbReference>
<evidence type="ECO:0000259" key="8">
    <source>
        <dbReference type="Pfam" id="PF07730"/>
    </source>
</evidence>
<reference evidence="9 10" key="1">
    <citation type="submission" date="2024-06" db="EMBL/GenBank/DDBJ databases">
        <title>Genomic Encyclopedia of Type Strains, Phase IV (KMG-IV): sequencing the most valuable type-strain genomes for metagenomic binning, comparative biology and taxonomic classification.</title>
        <authorList>
            <person name="Goeker M."/>
        </authorList>
    </citation>
    <scope>NUCLEOTIDE SEQUENCE [LARGE SCALE GENOMIC DNA]</scope>
    <source>
        <strain evidence="9 10">DSM 28302</strain>
    </source>
</reference>
<dbReference type="InterPro" id="IPR011712">
    <property type="entry name" value="Sig_transdc_His_kin_sub3_dim/P"/>
</dbReference>
<evidence type="ECO:0000256" key="2">
    <source>
        <dbReference type="ARBA" id="ARBA00012438"/>
    </source>
</evidence>
<gene>
    <name evidence="9" type="ORF">ABID28_000008</name>
</gene>
<comment type="catalytic activity">
    <reaction evidence="1">
        <text>ATP + protein L-histidine = ADP + protein N-phospho-L-histidine.</text>
        <dbReference type="EC" id="2.7.13.3"/>
    </reaction>
</comment>
<dbReference type="Pfam" id="PF07730">
    <property type="entry name" value="HisKA_3"/>
    <property type="match status" value="1"/>
</dbReference>
<keyword evidence="7" id="KW-0472">Membrane</keyword>
<dbReference type="Gene3D" id="3.30.565.10">
    <property type="entry name" value="Histidine kinase-like ATPase, C-terminal domain"/>
    <property type="match status" value="1"/>
</dbReference>
<evidence type="ECO:0000256" key="1">
    <source>
        <dbReference type="ARBA" id="ARBA00000085"/>
    </source>
</evidence>
<accession>A0ABV2JDQ0</accession>
<sequence length="361" mass="41428">MFQKRKVSPMYFLGLLFLVFPLYYTAHLAIYPFIVFATVMFGGVYISLLYTQNHTYEKVAWIYLLAYIAYMSFAGNIQFSLFLFNLSNLLTWHYSEDKWTYRTVSYGILLTSLLIWSMVGPYSLDITLFMFILHAFALAMFFGGRMQLSKEKAEQKLQEQNASINLLIAENERNRIGQDLHDTLGHVFATMTLKTELALKQLDKGNLEAVKKELSDLNATSRKSMVDVRTIVNQLKYRSLDEELESLRQVFELAEIELVIKKDYDSQNLSPVLQSSLTMMVRELANNVIKHASAHQAILSLADEGDQLIVEMADDGQGFSSQSEDELQSLKNRLALIKGEVEVLSRHHPTCVRLSLPFRKE</sequence>
<feature type="transmembrane region" description="Helical" evidence="7">
    <location>
        <begin position="126"/>
        <end position="144"/>
    </location>
</feature>
<feature type="transmembrane region" description="Helical" evidence="7">
    <location>
        <begin position="7"/>
        <end position="24"/>
    </location>
</feature>